<dbReference type="PROSITE" id="PS00303">
    <property type="entry name" value="S100_CABP"/>
    <property type="match status" value="1"/>
</dbReference>
<dbReference type="Pfam" id="PF01023">
    <property type="entry name" value="S_100"/>
    <property type="match status" value="1"/>
</dbReference>
<keyword evidence="3" id="KW-0677">Repeat</keyword>
<dbReference type="FunFam" id="1.10.238.10:FF:000044">
    <property type="entry name" value="Protein S100"/>
    <property type="match status" value="1"/>
</dbReference>
<dbReference type="InterPro" id="IPR001751">
    <property type="entry name" value="S100/CaBP7/8-like_CS"/>
</dbReference>
<dbReference type="GO" id="GO:0005509">
    <property type="term" value="F:calcium ion binding"/>
    <property type="evidence" value="ECO:0007669"/>
    <property type="project" value="InterPro"/>
</dbReference>
<dbReference type="SUPFAM" id="SSF47473">
    <property type="entry name" value="EF-hand"/>
    <property type="match status" value="2"/>
</dbReference>
<comment type="similarity">
    <text evidence="1">Belongs to the S-100 family.</text>
</comment>
<dbReference type="GO" id="GO:0005615">
    <property type="term" value="C:extracellular space"/>
    <property type="evidence" value="ECO:0007669"/>
    <property type="project" value="TreeGrafter"/>
</dbReference>
<dbReference type="SMART" id="SM00054">
    <property type="entry name" value="EFh"/>
    <property type="match status" value="2"/>
</dbReference>
<protein>
    <recommendedName>
        <fullName evidence="5">EF-hand domain-containing protein</fullName>
    </recommendedName>
</protein>
<gene>
    <name evidence="6" type="ORF">AGOR_G00208940</name>
</gene>
<reference evidence="6" key="1">
    <citation type="submission" date="2021-01" db="EMBL/GenBank/DDBJ databases">
        <authorList>
            <person name="Zahm M."/>
            <person name="Roques C."/>
            <person name="Cabau C."/>
            <person name="Klopp C."/>
            <person name="Donnadieu C."/>
            <person name="Jouanno E."/>
            <person name="Lampietro C."/>
            <person name="Louis A."/>
            <person name="Herpin A."/>
            <person name="Echchiki A."/>
            <person name="Berthelot C."/>
            <person name="Parey E."/>
            <person name="Roest-Crollius H."/>
            <person name="Braasch I."/>
            <person name="Postlethwait J."/>
            <person name="Bobe J."/>
            <person name="Montfort J."/>
            <person name="Bouchez O."/>
            <person name="Begum T."/>
            <person name="Mejri S."/>
            <person name="Adams A."/>
            <person name="Chen W.-J."/>
            <person name="Guiguen Y."/>
        </authorList>
    </citation>
    <scope>NUCLEOTIDE SEQUENCE</scope>
    <source>
        <tissue evidence="6">Blood</tissue>
    </source>
</reference>
<dbReference type="InterPro" id="IPR011992">
    <property type="entry name" value="EF-hand-dom_pair"/>
</dbReference>
<feature type="domain" description="EF-hand" evidence="5">
    <location>
        <begin position="81"/>
        <end position="116"/>
    </location>
</feature>
<dbReference type="Gene3D" id="1.10.238.10">
    <property type="entry name" value="EF-hand"/>
    <property type="match status" value="2"/>
</dbReference>
<accession>A0A8T3CPL3</accession>
<dbReference type="GO" id="GO:0048306">
    <property type="term" value="F:calcium-dependent protein binding"/>
    <property type="evidence" value="ECO:0007669"/>
    <property type="project" value="TreeGrafter"/>
</dbReference>
<evidence type="ECO:0000256" key="2">
    <source>
        <dbReference type="ARBA" id="ARBA00022723"/>
    </source>
</evidence>
<dbReference type="Pfam" id="PF13202">
    <property type="entry name" value="EF-hand_5"/>
    <property type="match status" value="2"/>
</dbReference>
<dbReference type="InterPro" id="IPR013787">
    <property type="entry name" value="S100_Ca-bd_sub"/>
</dbReference>
<dbReference type="InterPro" id="IPR018247">
    <property type="entry name" value="EF_Hand_1_Ca_BS"/>
</dbReference>
<keyword evidence="2" id="KW-0479">Metal-binding</keyword>
<evidence type="ECO:0000259" key="5">
    <source>
        <dbReference type="PROSITE" id="PS50222"/>
    </source>
</evidence>
<keyword evidence="7" id="KW-1185">Reference proteome</keyword>
<dbReference type="Proteomes" id="UP000829720">
    <property type="component" value="Unassembled WGS sequence"/>
</dbReference>
<evidence type="ECO:0000256" key="4">
    <source>
        <dbReference type="ARBA" id="ARBA00022837"/>
    </source>
</evidence>
<feature type="domain" description="EF-hand" evidence="5">
    <location>
        <begin position="196"/>
        <end position="231"/>
    </location>
</feature>
<dbReference type="CDD" id="cd00213">
    <property type="entry name" value="S-100"/>
    <property type="match status" value="1"/>
</dbReference>
<evidence type="ECO:0000313" key="6">
    <source>
        <dbReference type="EMBL" id="KAI1885941.1"/>
    </source>
</evidence>
<dbReference type="PROSITE" id="PS00018">
    <property type="entry name" value="EF_HAND_1"/>
    <property type="match status" value="2"/>
</dbReference>
<evidence type="ECO:0000256" key="3">
    <source>
        <dbReference type="ARBA" id="ARBA00022737"/>
    </source>
</evidence>
<sequence length="252" mass="27614">MSVPILMPNGGEKTPAVGFIHTDSAVFVDFNKILCERNMESAIQTVVGVFLKSAKGRESLGGKDFQKLVKGQLHNIMADTDSSNAVKEMRQGLDENNDGKVSFQEYMTLVGYLATSLSEQRAGGKATSADMEEQAQMTSAITGNTGNESNLESAMQLMIQTFHKYSGNEGDKYTLSRGELKDMLTQELGTYLGNPQDKDAVDKVMGDLDANNDGEVDFTEFIILVGALTVACNDFFLEYNSKQEKKEQAKKE</sequence>
<dbReference type="GO" id="GO:0046914">
    <property type="term" value="F:transition metal ion binding"/>
    <property type="evidence" value="ECO:0007669"/>
    <property type="project" value="InterPro"/>
</dbReference>
<name>A0A8T3CPL3_9TELE</name>
<comment type="caution">
    <text evidence="6">The sequence shown here is derived from an EMBL/GenBank/DDBJ whole genome shotgun (WGS) entry which is preliminary data.</text>
</comment>
<dbReference type="PANTHER" id="PTHR11639:SF119">
    <property type="entry name" value="PROTEIN S100"/>
    <property type="match status" value="1"/>
</dbReference>
<evidence type="ECO:0000313" key="7">
    <source>
        <dbReference type="Proteomes" id="UP000829720"/>
    </source>
</evidence>
<dbReference type="PANTHER" id="PTHR11639">
    <property type="entry name" value="S100 CALCIUM-BINDING PROTEIN"/>
    <property type="match status" value="1"/>
</dbReference>
<dbReference type="InterPro" id="IPR002048">
    <property type="entry name" value="EF_hand_dom"/>
</dbReference>
<evidence type="ECO:0000256" key="1">
    <source>
        <dbReference type="ARBA" id="ARBA00007323"/>
    </source>
</evidence>
<dbReference type="OrthoDB" id="26525at2759"/>
<organism evidence="6 7">
    <name type="scientific">Albula goreensis</name>
    <dbReference type="NCBI Taxonomy" id="1534307"/>
    <lineage>
        <taxon>Eukaryota</taxon>
        <taxon>Metazoa</taxon>
        <taxon>Chordata</taxon>
        <taxon>Craniata</taxon>
        <taxon>Vertebrata</taxon>
        <taxon>Euteleostomi</taxon>
        <taxon>Actinopterygii</taxon>
        <taxon>Neopterygii</taxon>
        <taxon>Teleostei</taxon>
        <taxon>Albuliformes</taxon>
        <taxon>Albulidae</taxon>
        <taxon>Albula</taxon>
    </lineage>
</organism>
<proteinExistence type="inferred from homology"/>
<dbReference type="EMBL" id="JAERUA010000020">
    <property type="protein sequence ID" value="KAI1885941.1"/>
    <property type="molecule type" value="Genomic_DNA"/>
</dbReference>
<keyword evidence="4" id="KW-0106">Calcium</keyword>
<dbReference type="GO" id="GO:0048471">
    <property type="term" value="C:perinuclear region of cytoplasm"/>
    <property type="evidence" value="ECO:0007669"/>
    <property type="project" value="TreeGrafter"/>
</dbReference>
<dbReference type="SMART" id="SM01394">
    <property type="entry name" value="S_100"/>
    <property type="match status" value="2"/>
</dbReference>
<dbReference type="PROSITE" id="PS50222">
    <property type="entry name" value="EF_HAND_2"/>
    <property type="match status" value="2"/>
</dbReference>
<dbReference type="InterPro" id="IPR034325">
    <property type="entry name" value="S-100_dom"/>
</dbReference>
<dbReference type="AlphaFoldDB" id="A0A8T3CPL3"/>